<organism evidence="1 2">
    <name type="scientific">Saccharibacillus sacchari</name>
    <dbReference type="NCBI Taxonomy" id="456493"/>
    <lineage>
        <taxon>Bacteria</taxon>
        <taxon>Bacillati</taxon>
        <taxon>Bacillota</taxon>
        <taxon>Bacilli</taxon>
        <taxon>Bacillales</taxon>
        <taxon>Paenibacillaceae</taxon>
        <taxon>Saccharibacillus</taxon>
    </lineage>
</organism>
<sequence>MTTYDFTEIDGEIEQGEAEFIEMLQKLLRQKSISHTGEGMEECAEAVRLLLEQEGFRTTVYRPGAYPIVYGEIAASGQATDAPTVLLYGHYDVMPPDPLSEWTSDPFEPQIRDGKIYARGAGDNKGQFLAHILAVRSYLKLHGGLPINLKILIEGEEETGSPSLADFVANHRELLKADLVYTSDGPKHASGAPVILLGVRGALSVRVTSKGAAWDNHSGNKGNIVPNPVWPLVSLLHGMRSDDGKVQVEGFYDGIPQVSEADAEALRRLPFDLDDLKRQVGHDGIRMDGETYYRRLSLEPTFNVFGLHAGGRDKGIIPAVAEAYLDVRLVSGQDPLDIYTKLERHVKKHAPDIGIERIMSVPPSKTPIDLPIIRKVIRTVTEACALEPVVQPAMGGTLPDYVWTSVLGAPSVIVPYAPYDEANHSPNENTGIADFLEGIRCTYHLIRRLGESLDGEKE</sequence>
<gene>
    <name evidence="1" type="ORF">WKI47_24745</name>
</gene>
<comment type="caution">
    <text evidence="1">The sequence shown here is derived from an EMBL/GenBank/DDBJ whole genome shotgun (WGS) entry which is preliminary data.</text>
</comment>
<protein>
    <submittedName>
        <fullName evidence="1">M20/M25/M40 family metallo-hydrolase</fullName>
    </submittedName>
</protein>
<evidence type="ECO:0000313" key="2">
    <source>
        <dbReference type="Proteomes" id="UP001380953"/>
    </source>
</evidence>
<dbReference type="EMBL" id="JBBKAR010000061">
    <property type="protein sequence ID" value="MEJ8307131.1"/>
    <property type="molecule type" value="Genomic_DNA"/>
</dbReference>
<accession>A0ACC6PJS2</accession>
<evidence type="ECO:0000313" key="1">
    <source>
        <dbReference type="EMBL" id="MEJ8307131.1"/>
    </source>
</evidence>
<proteinExistence type="predicted"/>
<keyword evidence="2" id="KW-1185">Reference proteome</keyword>
<dbReference type="Proteomes" id="UP001380953">
    <property type="component" value="Unassembled WGS sequence"/>
</dbReference>
<name>A0ACC6PJS2_9BACL</name>
<reference evidence="1" key="1">
    <citation type="submission" date="2024-03" db="EMBL/GenBank/DDBJ databases">
        <title>Whole genome sequecning of epiphytes from Marcgravia umbellata leaves.</title>
        <authorList>
            <person name="Kumar G."/>
            <person name="Savka M.A."/>
        </authorList>
    </citation>
    <scope>NUCLEOTIDE SEQUENCE</scope>
    <source>
        <strain evidence="1">RIT_BL5</strain>
    </source>
</reference>